<dbReference type="PANTHER" id="PTHR46623">
    <property type="entry name" value="CARBOXYMETHYLENEBUTENOLIDASE-RELATED"/>
    <property type="match status" value="1"/>
</dbReference>
<evidence type="ECO:0000259" key="1">
    <source>
        <dbReference type="Pfam" id="PF01738"/>
    </source>
</evidence>
<dbReference type="PANTHER" id="PTHR46623:SF6">
    <property type="entry name" value="ALPHA_BETA-HYDROLASES SUPERFAMILY PROTEIN"/>
    <property type="match status" value="1"/>
</dbReference>
<name>A0A4Q9GXJ8_9MICO</name>
<organism evidence="2 3">
    <name type="scientific">Glaciihabitans arcticus</name>
    <dbReference type="NCBI Taxonomy" id="2668039"/>
    <lineage>
        <taxon>Bacteria</taxon>
        <taxon>Bacillati</taxon>
        <taxon>Actinomycetota</taxon>
        <taxon>Actinomycetes</taxon>
        <taxon>Micrococcales</taxon>
        <taxon>Microbacteriaceae</taxon>
        <taxon>Glaciihabitans</taxon>
    </lineage>
</organism>
<keyword evidence="2" id="KW-0378">Hydrolase</keyword>
<evidence type="ECO:0000313" key="2">
    <source>
        <dbReference type="EMBL" id="TBN57000.1"/>
    </source>
</evidence>
<dbReference type="EMBL" id="SISG01000001">
    <property type="protein sequence ID" value="TBN57000.1"/>
    <property type="molecule type" value="Genomic_DNA"/>
</dbReference>
<sequence length="240" mass="25168">MTLLDIALPSEIPGTSESLRAVVGVPDGEGPWPALVVLHEAFGIDEEMRKQVAHIASLGYLAVMPDLFSEGGFRRCITATMRSMASGTGRAYADIEAARQFALTDSRSTGSVGSLGFCMGGGFALMTADSGFGASSVNYGILPSDLAGALENACPIVASFGAKDRTLRGAAAKLETALTTAGVAHDVKEYPDAGHAFLNEKPSGPAVMRPLMRVMGIGPHPEDAPDAWRRIDAFFGEHLR</sequence>
<proteinExistence type="predicted"/>
<dbReference type="RefSeq" id="WP_130981110.1">
    <property type="nucleotide sequence ID" value="NZ_SISG01000001.1"/>
</dbReference>
<dbReference type="InterPro" id="IPR051049">
    <property type="entry name" value="Dienelactone_hydrolase-like"/>
</dbReference>
<comment type="caution">
    <text evidence="2">The sequence shown here is derived from an EMBL/GenBank/DDBJ whole genome shotgun (WGS) entry which is preliminary data.</text>
</comment>
<protein>
    <submittedName>
        <fullName evidence="2">Dienelactone hydrolase family protein</fullName>
    </submittedName>
</protein>
<keyword evidence="3" id="KW-1185">Reference proteome</keyword>
<dbReference type="AlphaFoldDB" id="A0A4Q9GXJ8"/>
<dbReference type="Pfam" id="PF01738">
    <property type="entry name" value="DLH"/>
    <property type="match status" value="1"/>
</dbReference>
<dbReference type="InterPro" id="IPR002925">
    <property type="entry name" value="Dienelactn_hydro"/>
</dbReference>
<dbReference type="InterPro" id="IPR029058">
    <property type="entry name" value="AB_hydrolase_fold"/>
</dbReference>
<dbReference type="Proteomes" id="UP000294194">
    <property type="component" value="Unassembled WGS sequence"/>
</dbReference>
<dbReference type="Gene3D" id="3.40.50.1820">
    <property type="entry name" value="alpha/beta hydrolase"/>
    <property type="match status" value="1"/>
</dbReference>
<accession>A0A4Q9GXJ8</accession>
<reference evidence="3" key="1">
    <citation type="submission" date="2019-02" db="EMBL/GenBank/DDBJ databases">
        <title>Glaciihabitans arcticus sp. nov., a psychrotolerant bacterium isolated from polar soil.</title>
        <authorList>
            <person name="Dahal R.H."/>
        </authorList>
    </citation>
    <scope>NUCLEOTIDE SEQUENCE [LARGE SCALE GENOMIC DNA]</scope>
    <source>
        <strain evidence="3">RP-3-7</strain>
    </source>
</reference>
<evidence type="ECO:0000313" key="3">
    <source>
        <dbReference type="Proteomes" id="UP000294194"/>
    </source>
</evidence>
<feature type="domain" description="Dienelactone hydrolase" evidence="1">
    <location>
        <begin position="19"/>
        <end position="238"/>
    </location>
</feature>
<dbReference type="GO" id="GO:0016787">
    <property type="term" value="F:hydrolase activity"/>
    <property type="evidence" value="ECO:0007669"/>
    <property type="project" value="UniProtKB-KW"/>
</dbReference>
<dbReference type="SUPFAM" id="SSF53474">
    <property type="entry name" value="alpha/beta-Hydrolases"/>
    <property type="match status" value="1"/>
</dbReference>
<gene>
    <name evidence="2" type="ORF">EYE40_06065</name>
</gene>